<dbReference type="Proteomes" id="UP001165960">
    <property type="component" value="Unassembled WGS sequence"/>
</dbReference>
<keyword evidence="2" id="KW-1185">Reference proteome</keyword>
<accession>A0ACC2T3F5</accession>
<protein>
    <submittedName>
        <fullName evidence="1">Structural maintenance of chromosomes protein 5</fullName>
    </submittedName>
</protein>
<evidence type="ECO:0000313" key="1">
    <source>
        <dbReference type="EMBL" id="KAJ9069118.1"/>
    </source>
</evidence>
<sequence>MARMNKRVKAWDAASQEESEPPTNAPPNPSPPLVLEKGELPFFSPSENLLSMPTQEMTHRPGSILKVRLEHFVTYEETEFFPGPNMNMVIGPNGTGKSTIVCAIALGLGGAPGLLGRAKEISEYVKHGKSKATIQIELQNEPTSGNRASTIVITRQITRESNASHWMLNGKASTLKEIQSVVKRFNIQVDNLCQFLPQDKVAEFAEMGPTELLLATQKAAGEADMHAEHSKLILLSKEQKEASKITGSDVAQLEMLESSHDKMKKEIERYRLKEGIIQKMKLYQMRIAVKRYEVAKESFKRAKARNIKAAAAKEDICKKQQPLMKTMEKEEKTVRGIEKELEDSEKQLKAYETKLIAAQKHLENLTEECNRAKRNLSACRDEKESHSQDLKNLKNAVRKLQVKLEAGPPSQDEIPELVATMKQLNSEIQEVTSQIEMVQNNQNAIQMEGAKLNQKMATLSQRIRHMDNNDQQRRDALARRDPDTGRALEWLEKNRHLFREHVFRPLILEVKVKDERFAAAIEHCLVNRIARSFLCQNKSDYDLFTKVLIDQNKLRIAVIMPKPRDLASFRPPMPVHEIQSYGFHDYALNLVEASPPVLVALCDLCYFHSVPISLGKVNNTLVDESRKVEKYIAEGVVYRICYSSYGARKSTVQTNNLPNAQLILGGVDQEYQNQIQNQIAEVRQKILANEESIKASKREEEKIRVKDASLRQQLEIPKQRRSDLRRAAENFNKLELELDKCKRDLDIKTNEDMDEKILQAQLAVAEAAAKQTAGTQKLEALVAMVVQFKCQMWAKRLALLEAKAKKGWVERSIADSDLIVRKALELVNTTRSDLLDERDRNKALLDKAQAALKSSDKELLKEFETFEVDASLRQLEHGLDMERAKFDFLPGISEEAMKQFQQQTKEIETLKRRIAQQGAEREKLDEEITLLRESWEPRITALVAKISDNFSRGFAEIGCSGEVALDIHEDYSKWGVNILVKFREAERLQVLTGQRQSGGEKSVSTIMYLMAIQELARSPFRVVDEINQGMDPRNERMIHKQLVRVACKPNTAQYFLITPKLLSDLAYHPYMKVLCIFNGEWQPTRFDLKAFLSQGLPPLPIKRHYTATQE</sequence>
<organism evidence="1 2">
    <name type="scientific">Entomophthora muscae</name>
    <dbReference type="NCBI Taxonomy" id="34485"/>
    <lineage>
        <taxon>Eukaryota</taxon>
        <taxon>Fungi</taxon>
        <taxon>Fungi incertae sedis</taxon>
        <taxon>Zoopagomycota</taxon>
        <taxon>Entomophthoromycotina</taxon>
        <taxon>Entomophthoromycetes</taxon>
        <taxon>Entomophthorales</taxon>
        <taxon>Entomophthoraceae</taxon>
        <taxon>Entomophthora</taxon>
    </lineage>
</organism>
<reference evidence="1" key="1">
    <citation type="submission" date="2022-04" db="EMBL/GenBank/DDBJ databases">
        <title>Genome of the entomopathogenic fungus Entomophthora muscae.</title>
        <authorList>
            <person name="Elya C."/>
            <person name="Lovett B.R."/>
            <person name="Lee E."/>
            <person name="Macias A.M."/>
            <person name="Hajek A.E."/>
            <person name="De Bivort B.L."/>
            <person name="Kasson M.T."/>
            <person name="De Fine Licht H.H."/>
            <person name="Stajich J.E."/>
        </authorList>
    </citation>
    <scope>NUCLEOTIDE SEQUENCE</scope>
    <source>
        <strain evidence="1">Berkeley</strain>
    </source>
</reference>
<dbReference type="EMBL" id="QTSX02003657">
    <property type="protein sequence ID" value="KAJ9069118.1"/>
    <property type="molecule type" value="Genomic_DNA"/>
</dbReference>
<proteinExistence type="predicted"/>
<comment type="caution">
    <text evidence="1">The sequence shown here is derived from an EMBL/GenBank/DDBJ whole genome shotgun (WGS) entry which is preliminary data.</text>
</comment>
<name>A0ACC2T3F5_9FUNG</name>
<gene>
    <name evidence="1" type="primary">SMC5_3</name>
    <name evidence="1" type="ORF">DSO57_1021788</name>
</gene>
<evidence type="ECO:0000313" key="2">
    <source>
        <dbReference type="Proteomes" id="UP001165960"/>
    </source>
</evidence>